<comment type="similarity">
    <text evidence="1">Belongs to the SERF family.</text>
</comment>
<proteinExistence type="inferred from homology"/>
<organism evidence="4">
    <name type="scientific">Timema californicum</name>
    <name type="common">California timema</name>
    <name type="synonym">Walking stick</name>
    <dbReference type="NCBI Taxonomy" id="61474"/>
    <lineage>
        <taxon>Eukaryota</taxon>
        <taxon>Metazoa</taxon>
        <taxon>Ecdysozoa</taxon>
        <taxon>Arthropoda</taxon>
        <taxon>Hexapoda</taxon>
        <taxon>Insecta</taxon>
        <taxon>Pterygota</taxon>
        <taxon>Neoptera</taxon>
        <taxon>Polyneoptera</taxon>
        <taxon>Phasmatodea</taxon>
        <taxon>Timematodea</taxon>
        <taxon>Timematoidea</taxon>
        <taxon>Timematidae</taxon>
        <taxon>Timema</taxon>
    </lineage>
</organism>
<evidence type="ECO:0000256" key="2">
    <source>
        <dbReference type="SAM" id="MobiDB-lite"/>
    </source>
</evidence>
<protein>
    <submittedName>
        <fullName evidence="4">(California timema) hypothetical protein</fullName>
    </submittedName>
</protein>
<feature type="compositionally biased region" description="Basic and acidic residues" evidence="2">
    <location>
        <begin position="30"/>
        <end position="41"/>
    </location>
</feature>
<dbReference type="EMBL" id="OE180789">
    <property type="protein sequence ID" value="CAD7571952.1"/>
    <property type="molecule type" value="Genomic_DNA"/>
</dbReference>
<dbReference type="PANTHER" id="PTHR13596:SF0">
    <property type="entry name" value="SI:CH211-39K3.2-RELATED"/>
    <property type="match status" value="1"/>
</dbReference>
<dbReference type="InterPro" id="IPR040211">
    <property type="entry name" value="SERF1/2-like"/>
</dbReference>
<reference evidence="4" key="1">
    <citation type="submission" date="2020-11" db="EMBL/GenBank/DDBJ databases">
        <authorList>
            <person name="Tran Van P."/>
        </authorList>
    </citation>
    <scope>NUCLEOTIDE SEQUENCE</scope>
</reference>
<evidence type="ECO:0000256" key="1">
    <source>
        <dbReference type="ARBA" id="ARBA00007309"/>
    </source>
</evidence>
<feature type="compositionally biased region" description="Basic and acidic residues" evidence="2">
    <location>
        <begin position="48"/>
        <end position="63"/>
    </location>
</feature>
<sequence>MTQDPFMVKIVGLCIGGNQRELARQKNQKKLQEVQKKKGTGDKGMTLEQRKQRDADMMREKQQKAVNKTEGPASNKAGYTHVKIFIKEIGSISMVLVSGDNDGRDLILPFLPTASYSKQTLFSQLPYTGCGRETYFFEKSAKWQGVKVGSWEGVRPREHRAFAVEAYFCNGRSIVATQRAFQHKLPIARIQQFGDLCLKPINNQSRFCVHVTVLWWGLQVERADATGVATLVRVVRWRGLVLAVFQKQPMVQHLTHVHIVEGQPRGSPKRIHYSLQSSRDCSSARDFKE</sequence>
<dbReference type="GO" id="GO:0005829">
    <property type="term" value="C:cytosol"/>
    <property type="evidence" value="ECO:0007669"/>
    <property type="project" value="TreeGrafter"/>
</dbReference>
<dbReference type="InterPro" id="IPR007513">
    <property type="entry name" value="SERF-like_N"/>
</dbReference>
<dbReference type="PANTHER" id="PTHR13596">
    <property type="entry name" value="SMALL EDRK-RICH FACTOR 1"/>
    <property type="match status" value="1"/>
</dbReference>
<accession>A0A7R9J377</accession>
<dbReference type="Pfam" id="PF04419">
    <property type="entry name" value="SERF-like_N"/>
    <property type="match status" value="1"/>
</dbReference>
<feature type="region of interest" description="Disordered" evidence="2">
    <location>
        <begin position="26"/>
        <end position="73"/>
    </location>
</feature>
<feature type="domain" description="Small EDRK-rich factor-like N-terminal" evidence="3">
    <location>
        <begin position="17"/>
        <end position="51"/>
    </location>
</feature>
<name>A0A7R9J377_TIMCA</name>
<evidence type="ECO:0000259" key="3">
    <source>
        <dbReference type="Pfam" id="PF04419"/>
    </source>
</evidence>
<gene>
    <name evidence="4" type="ORF">TCMB3V08_LOCUS4614</name>
</gene>
<evidence type="ECO:0000313" key="4">
    <source>
        <dbReference type="EMBL" id="CAD7571952.1"/>
    </source>
</evidence>
<dbReference type="AlphaFoldDB" id="A0A7R9J377"/>